<accession>A0A5J4W4Z0</accession>
<comment type="caution">
    <text evidence="1">The sequence shown here is derived from an EMBL/GenBank/DDBJ whole genome shotgun (WGS) entry which is preliminary data.</text>
</comment>
<evidence type="ECO:0000313" key="1">
    <source>
        <dbReference type="EMBL" id="KAA6389765.1"/>
    </source>
</evidence>
<reference evidence="1 2" key="1">
    <citation type="submission" date="2019-03" db="EMBL/GenBank/DDBJ databases">
        <title>Single cell metagenomics reveals metabolic interactions within the superorganism composed of flagellate Streblomastix strix and complex community of Bacteroidetes bacteria on its surface.</title>
        <authorList>
            <person name="Treitli S.C."/>
            <person name="Kolisko M."/>
            <person name="Husnik F."/>
            <person name="Keeling P."/>
            <person name="Hampl V."/>
        </authorList>
    </citation>
    <scope>NUCLEOTIDE SEQUENCE [LARGE SCALE GENOMIC DNA]</scope>
    <source>
        <strain evidence="1">ST1C</strain>
    </source>
</reference>
<name>A0A5J4W4Z0_9EUKA</name>
<protein>
    <submittedName>
        <fullName evidence="1">Uncharacterized protein</fullName>
    </submittedName>
</protein>
<dbReference type="EMBL" id="SNRW01003468">
    <property type="protein sequence ID" value="KAA6389765.1"/>
    <property type="molecule type" value="Genomic_DNA"/>
</dbReference>
<dbReference type="Proteomes" id="UP000324800">
    <property type="component" value="Unassembled WGS sequence"/>
</dbReference>
<sequence length="178" mass="20344">MAFLYIDTECLPFRSELSITLYSILYNPQFYVQIHLVQFFVNDLTELLILERYNESNVLQFAPNVSFLIELKKDYLNLAFRPIPGYSFSLNSGNSLGVCYSISVLGPSLIVNFGDEDLILVLSISQDSNIIFDFGVIDLILVFETVPVQFLDSQVIITSFEGDLFLVLLLMFYSFKKV</sequence>
<organism evidence="1 2">
    <name type="scientific">Streblomastix strix</name>
    <dbReference type="NCBI Taxonomy" id="222440"/>
    <lineage>
        <taxon>Eukaryota</taxon>
        <taxon>Metamonada</taxon>
        <taxon>Preaxostyla</taxon>
        <taxon>Oxymonadida</taxon>
        <taxon>Streblomastigidae</taxon>
        <taxon>Streblomastix</taxon>
    </lineage>
</organism>
<dbReference type="AlphaFoldDB" id="A0A5J4W4Z0"/>
<gene>
    <name evidence="1" type="ORF">EZS28_014709</name>
</gene>
<evidence type="ECO:0000313" key="2">
    <source>
        <dbReference type="Proteomes" id="UP000324800"/>
    </source>
</evidence>
<proteinExistence type="predicted"/>